<evidence type="ECO:0000313" key="3">
    <source>
        <dbReference type="Proteomes" id="UP000195981"/>
    </source>
</evidence>
<keyword evidence="1" id="KW-0472">Membrane</keyword>
<dbReference type="PANTHER" id="PTHR31272">
    <property type="entry name" value="CYTOCHROME C-TYPE BIOGENESIS PROTEIN HI_1454-RELATED"/>
    <property type="match status" value="1"/>
</dbReference>
<keyword evidence="1" id="KW-0812">Transmembrane</keyword>
<proteinExistence type="predicted"/>
<gene>
    <name evidence="2" type="ORF">FM110_09905</name>
</gene>
<evidence type="ECO:0000313" key="2">
    <source>
        <dbReference type="EMBL" id="SLM93440.1"/>
    </source>
</evidence>
<dbReference type="InterPro" id="IPR051790">
    <property type="entry name" value="Cytochrome_c-biogenesis_DsbD"/>
</dbReference>
<sequence>MLWITFGFSWTPCIGPTFAAVAALSLGEASASRGALLAFGYAIGLGIPFILFALVFRRALGISRVLSRHRRTLQVVGGSVLITIGLLLVSGVWEQWMALLQVRVGNFTRIV</sequence>
<evidence type="ECO:0000256" key="1">
    <source>
        <dbReference type="SAM" id="Phobius"/>
    </source>
</evidence>
<organism evidence="2 3">
    <name type="scientific">Brachybacterium nesterenkovii</name>
    <dbReference type="NCBI Taxonomy" id="47847"/>
    <lineage>
        <taxon>Bacteria</taxon>
        <taxon>Bacillati</taxon>
        <taxon>Actinomycetota</taxon>
        <taxon>Actinomycetes</taxon>
        <taxon>Micrococcales</taxon>
        <taxon>Dermabacteraceae</taxon>
        <taxon>Brachybacterium</taxon>
    </lineage>
</organism>
<dbReference type="AlphaFoldDB" id="A0A1X6X3V6"/>
<feature type="transmembrane region" description="Helical" evidence="1">
    <location>
        <begin position="72"/>
        <end position="93"/>
    </location>
</feature>
<keyword evidence="1" id="KW-1133">Transmembrane helix</keyword>
<dbReference type="EMBL" id="FWFG01000085">
    <property type="protein sequence ID" value="SLM93440.1"/>
    <property type="molecule type" value="Genomic_DNA"/>
</dbReference>
<reference evidence="2 3" key="1">
    <citation type="submission" date="2017-02" db="EMBL/GenBank/DDBJ databases">
        <authorList>
            <person name="Peterson S.W."/>
        </authorList>
    </citation>
    <scope>NUCLEOTIDE SEQUENCE [LARGE SCALE GENOMIC DNA]</scope>
    <source>
        <strain evidence="2 3">CIP104813</strain>
    </source>
</reference>
<dbReference type="PANTHER" id="PTHR31272:SF4">
    <property type="entry name" value="CYTOCHROME C-TYPE BIOGENESIS PROTEIN HI_1454-RELATED"/>
    <property type="match status" value="1"/>
</dbReference>
<protein>
    <submittedName>
        <fullName evidence="2">Cytochrome c-type biogenesis protein CcdA (DsbD analog)</fullName>
    </submittedName>
</protein>
<dbReference type="Proteomes" id="UP000195981">
    <property type="component" value="Unassembled WGS sequence"/>
</dbReference>
<accession>A0A1X6X3V6</accession>
<feature type="transmembrane region" description="Helical" evidence="1">
    <location>
        <begin position="35"/>
        <end position="60"/>
    </location>
</feature>
<keyword evidence="3" id="KW-1185">Reference proteome</keyword>
<name>A0A1X6X3V6_9MICO</name>